<feature type="region of interest" description="Disordered" evidence="9">
    <location>
        <begin position="226"/>
        <end position="284"/>
    </location>
</feature>
<keyword evidence="5" id="KW-0396">Initiation factor</keyword>
<dbReference type="PANTHER" id="PTHR10938">
    <property type="entry name" value="TRANSLATION INITIATION FACTOR IF-3"/>
    <property type="match status" value="1"/>
</dbReference>
<dbReference type="AlphaFoldDB" id="A0A5J5ERK3"/>
<evidence type="ECO:0000256" key="8">
    <source>
        <dbReference type="ARBA" id="ARBA00023128"/>
    </source>
</evidence>
<comment type="caution">
    <text evidence="10">The sequence shown here is derived from an EMBL/GenBank/DDBJ whole genome shotgun (WGS) entry which is preliminary data.</text>
</comment>
<dbReference type="GO" id="GO:0032790">
    <property type="term" value="P:ribosome disassembly"/>
    <property type="evidence" value="ECO:0007669"/>
    <property type="project" value="TreeGrafter"/>
</dbReference>
<dbReference type="OrthoDB" id="21573at2759"/>
<dbReference type="Pfam" id="PF14877">
    <property type="entry name" value="mIF3"/>
    <property type="match status" value="1"/>
</dbReference>
<dbReference type="GO" id="GO:0003743">
    <property type="term" value="F:translation initiation factor activity"/>
    <property type="evidence" value="ECO:0007669"/>
    <property type="project" value="UniProtKB-KW"/>
</dbReference>
<name>A0A5J5ERK3_9PEZI</name>
<evidence type="ECO:0000256" key="1">
    <source>
        <dbReference type="ARBA" id="ARBA00004173"/>
    </source>
</evidence>
<evidence type="ECO:0000256" key="6">
    <source>
        <dbReference type="ARBA" id="ARBA00022917"/>
    </source>
</evidence>
<evidence type="ECO:0000313" key="10">
    <source>
        <dbReference type="EMBL" id="KAA8901710.1"/>
    </source>
</evidence>
<keyword evidence="7" id="KW-0809">Transit peptide</keyword>
<evidence type="ECO:0000256" key="7">
    <source>
        <dbReference type="ARBA" id="ARBA00022946"/>
    </source>
</evidence>
<dbReference type="InParanoid" id="A0A5J5ERK3"/>
<evidence type="ECO:0000256" key="4">
    <source>
        <dbReference type="ARBA" id="ARBA00013994"/>
    </source>
</evidence>
<dbReference type="Gene3D" id="3.10.20.80">
    <property type="entry name" value="Translation initiation factor 3 (IF-3), N-terminal domain"/>
    <property type="match status" value="1"/>
</dbReference>
<comment type="subcellular location">
    <subcellularLocation>
        <location evidence="1">Mitochondrion</location>
    </subcellularLocation>
</comment>
<dbReference type="GO" id="GO:0005739">
    <property type="term" value="C:mitochondrion"/>
    <property type="evidence" value="ECO:0007669"/>
    <property type="project" value="UniProtKB-SubCell"/>
</dbReference>
<dbReference type="EMBL" id="VXIS01000142">
    <property type="protein sequence ID" value="KAA8901710.1"/>
    <property type="molecule type" value="Genomic_DNA"/>
</dbReference>
<gene>
    <name evidence="10" type="ORF">FN846DRAFT_110868</name>
</gene>
<keyword evidence="8" id="KW-0496">Mitochondrion</keyword>
<dbReference type="GO" id="GO:0070124">
    <property type="term" value="P:mitochondrial translational initiation"/>
    <property type="evidence" value="ECO:0007669"/>
    <property type="project" value="TreeGrafter"/>
</dbReference>
<evidence type="ECO:0000256" key="9">
    <source>
        <dbReference type="SAM" id="MobiDB-lite"/>
    </source>
</evidence>
<comment type="similarity">
    <text evidence="3">Belongs to the AIM23 family.</text>
</comment>
<keyword evidence="11" id="KW-1185">Reference proteome</keyword>
<evidence type="ECO:0000256" key="5">
    <source>
        <dbReference type="ARBA" id="ARBA00022540"/>
    </source>
</evidence>
<dbReference type="InterPro" id="IPR036787">
    <property type="entry name" value="T_IF-3_N_sf"/>
</dbReference>
<evidence type="ECO:0000256" key="3">
    <source>
        <dbReference type="ARBA" id="ARBA00008476"/>
    </source>
</evidence>
<feature type="compositionally biased region" description="Acidic residues" evidence="9">
    <location>
        <begin position="233"/>
        <end position="248"/>
    </location>
</feature>
<dbReference type="InterPro" id="IPR029427">
    <property type="entry name" value="AIM23"/>
</dbReference>
<protein>
    <recommendedName>
        <fullName evidence="4">Altered inheritance of mitochondria protein 23, mitochondrial</fullName>
    </recommendedName>
</protein>
<evidence type="ECO:0000256" key="2">
    <source>
        <dbReference type="ARBA" id="ARBA00005439"/>
    </source>
</evidence>
<reference evidence="10 11" key="1">
    <citation type="submission" date="2019-09" db="EMBL/GenBank/DDBJ databases">
        <title>Draft genome of the ectomycorrhizal ascomycete Sphaerosporella brunnea.</title>
        <authorList>
            <consortium name="DOE Joint Genome Institute"/>
            <person name="Benucci G.M."/>
            <person name="Marozzi G."/>
            <person name="Antonielli L."/>
            <person name="Sanchez S."/>
            <person name="Marco P."/>
            <person name="Wang X."/>
            <person name="Falini L.B."/>
            <person name="Barry K."/>
            <person name="Haridas S."/>
            <person name="Lipzen A."/>
            <person name="Labutti K."/>
            <person name="Grigoriev I.V."/>
            <person name="Murat C."/>
            <person name="Martin F."/>
            <person name="Albertini E."/>
            <person name="Donnini D."/>
            <person name="Bonito G."/>
        </authorList>
    </citation>
    <scope>NUCLEOTIDE SEQUENCE [LARGE SCALE GENOMIC DNA]</scope>
    <source>
        <strain evidence="10 11">Sb_GMNB300</strain>
    </source>
</reference>
<evidence type="ECO:0000313" key="11">
    <source>
        <dbReference type="Proteomes" id="UP000326924"/>
    </source>
</evidence>
<proteinExistence type="inferred from homology"/>
<organism evidence="10 11">
    <name type="scientific">Sphaerosporella brunnea</name>
    <dbReference type="NCBI Taxonomy" id="1250544"/>
    <lineage>
        <taxon>Eukaryota</taxon>
        <taxon>Fungi</taxon>
        <taxon>Dikarya</taxon>
        <taxon>Ascomycota</taxon>
        <taxon>Pezizomycotina</taxon>
        <taxon>Pezizomycetes</taxon>
        <taxon>Pezizales</taxon>
        <taxon>Pyronemataceae</taxon>
        <taxon>Sphaerosporella</taxon>
    </lineage>
</organism>
<dbReference type="InterPro" id="IPR001288">
    <property type="entry name" value="Translation_initiation_fac_3"/>
</dbReference>
<comment type="similarity">
    <text evidence="2">Belongs to the IF-3 family.</text>
</comment>
<dbReference type="GO" id="GO:0043022">
    <property type="term" value="F:ribosome binding"/>
    <property type="evidence" value="ECO:0007669"/>
    <property type="project" value="TreeGrafter"/>
</dbReference>
<dbReference type="PANTHER" id="PTHR10938:SF0">
    <property type="entry name" value="TRANSLATION INITIATION FACTOR IF-3, MITOCHONDRIAL"/>
    <property type="match status" value="1"/>
</dbReference>
<dbReference type="Gene3D" id="3.30.110.10">
    <property type="entry name" value="Translation initiation factor 3 (IF-3), C-terminal domain"/>
    <property type="match status" value="1"/>
</dbReference>
<accession>A0A5J5ERK3</accession>
<sequence>MPPPLLSPILRALSIGLRPTATLPRRVAAPSTFMRAYRTPVPIHTPVPTRVVDEAIPRDTVNYIDAAGKFHANGSVSEILRSLDRQKWTLVCINPTADEDIPLVCRVNSKEELAERDHQKYLETKEKRKIKKKDVNPQSVLKEIEISWAISEHDLQHRMKKAREFLGKGYRLNITIGVKKGMAKQTLIDAMALLERVEGEVLQCGRERAEPEGHVGKRYVMRLEGKRRREGAEEGAEEGEAEEAEEGSEEKPKEEAEEGTEGRPIEEAEGVAEERPKEAEAAQL</sequence>
<dbReference type="Proteomes" id="UP000326924">
    <property type="component" value="Unassembled WGS sequence"/>
</dbReference>
<feature type="compositionally biased region" description="Basic and acidic residues" evidence="9">
    <location>
        <begin position="249"/>
        <end position="284"/>
    </location>
</feature>
<keyword evidence="6" id="KW-0648">Protein biosynthesis</keyword>
<dbReference type="InterPro" id="IPR036788">
    <property type="entry name" value="T_IF-3_C_sf"/>
</dbReference>
<dbReference type="SUPFAM" id="SSF55200">
    <property type="entry name" value="Translation initiation factor IF3, C-terminal domain"/>
    <property type="match status" value="1"/>
</dbReference>